<evidence type="ECO:0000259" key="3">
    <source>
        <dbReference type="Pfam" id="PF08338"/>
    </source>
</evidence>
<organism evidence="4 5">
    <name type="scientific">Phocicoccus pinnipedialis</name>
    <dbReference type="NCBI Taxonomy" id="110845"/>
    <lineage>
        <taxon>Bacteria</taxon>
        <taxon>Bacillati</taxon>
        <taxon>Bacillota</taxon>
        <taxon>Bacilli</taxon>
        <taxon>Bacillales</taxon>
        <taxon>Salinicoccaceae</taxon>
        <taxon>Phocicoccus</taxon>
    </lineage>
</organism>
<evidence type="ECO:0000313" key="4">
    <source>
        <dbReference type="EMBL" id="CAD2074651.1"/>
    </source>
</evidence>
<dbReference type="Gene3D" id="3.40.50.720">
    <property type="entry name" value="NAD(P)-binding Rossmann-like Domain"/>
    <property type="match status" value="1"/>
</dbReference>
<dbReference type="Proteomes" id="UP000588186">
    <property type="component" value="Unassembled WGS sequence"/>
</dbReference>
<proteinExistence type="inferred from homology"/>
<feature type="domain" description="DUF1731" evidence="3">
    <location>
        <begin position="247"/>
        <end position="292"/>
    </location>
</feature>
<evidence type="ECO:0000259" key="2">
    <source>
        <dbReference type="Pfam" id="PF01370"/>
    </source>
</evidence>
<dbReference type="Pfam" id="PF08338">
    <property type="entry name" value="DUF1731"/>
    <property type="match status" value="1"/>
</dbReference>
<feature type="domain" description="NAD-dependent epimerase/dehydratase" evidence="2">
    <location>
        <begin position="3"/>
        <end position="220"/>
    </location>
</feature>
<evidence type="ECO:0000256" key="1">
    <source>
        <dbReference type="ARBA" id="ARBA00009353"/>
    </source>
</evidence>
<dbReference type="PANTHER" id="PTHR11092">
    <property type="entry name" value="SUGAR NUCLEOTIDE EPIMERASE RELATED"/>
    <property type="match status" value="1"/>
</dbReference>
<dbReference type="EMBL" id="CAJEWB010000008">
    <property type="protein sequence ID" value="CAD2074651.1"/>
    <property type="molecule type" value="Genomic_DNA"/>
</dbReference>
<dbReference type="PANTHER" id="PTHR11092:SF0">
    <property type="entry name" value="EPIMERASE FAMILY PROTEIN SDR39U1"/>
    <property type="match status" value="1"/>
</dbReference>
<sequence>MNIVITGGTGLVGKELVNKLKNDHEIIVLTRSNHSNTENITYINWSEDGWEKEMPKKVNAVINLAGASLQKRWTKDHKKEIITSRVSTTKRLFEYFKTRSAPDVLFNASAIGYYTPSKTKTYDESDICQPNDFLSEVVSLWEGYAKQFESIGTRVVIGRFGIIFSGKGGALPLMVKPYKLYGGGPIGDGQQWFSWVHIDDVVHAIEVLISSDKYKGVFNITSVNPITQDQLGRTIALVTNKPHWFKVPKPLFKLILGEQSDMILHTQKVLPKKLLSHNFSFIYPHVEDALYQLIK</sequence>
<dbReference type="SUPFAM" id="SSF51735">
    <property type="entry name" value="NAD(P)-binding Rossmann-fold domains"/>
    <property type="match status" value="1"/>
</dbReference>
<comment type="similarity">
    <text evidence="1">Belongs to the NAD(P)-dependent epimerase/dehydratase family. SDR39U1 subfamily.</text>
</comment>
<dbReference type="InterPro" id="IPR010099">
    <property type="entry name" value="SDR39U1"/>
</dbReference>
<dbReference type="InterPro" id="IPR013549">
    <property type="entry name" value="DUF1731"/>
</dbReference>
<evidence type="ECO:0000313" key="5">
    <source>
        <dbReference type="Proteomes" id="UP000588186"/>
    </source>
</evidence>
<dbReference type="InterPro" id="IPR036291">
    <property type="entry name" value="NAD(P)-bd_dom_sf"/>
</dbReference>
<dbReference type="InterPro" id="IPR001509">
    <property type="entry name" value="Epimerase_deHydtase"/>
</dbReference>
<accession>A0A6V7RAL8</accession>
<gene>
    <name evidence="4" type="ORF">JEOPIN946_00808</name>
</gene>
<protein>
    <submittedName>
        <fullName evidence="4">Epimerase family protein</fullName>
    </submittedName>
</protein>
<reference evidence="4 5" key="1">
    <citation type="submission" date="2020-07" db="EMBL/GenBank/DDBJ databases">
        <authorList>
            <person name="Criscuolo A."/>
        </authorList>
    </citation>
    <scope>NUCLEOTIDE SEQUENCE [LARGE SCALE GENOMIC DNA]</scope>
    <source>
        <strain evidence="4">CIP107946</strain>
    </source>
</reference>
<dbReference type="RefSeq" id="WP_186077104.1">
    <property type="nucleotide sequence ID" value="NZ_CAJEWB010000008.1"/>
</dbReference>
<comment type="caution">
    <text evidence="4">The sequence shown here is derived from an EMBL/GenBank/DDBJ whole genome shotgun (WGS) entry which is preliminary data.</text>
</comment>
<dbReference type="Pfam" id="PF01370">
    <property type="entry name" value="Epimerase"/>
    <property type="match status" value="1"/>
</dbReference>
<keyword evidence="5" id="KW-1185">Reference proteome</keyword>
<dbReference type="AlphaFoldDB" id="A0A6V7RAL8"/>
<dbReference type="NCBIfam" id="TIGR01777">
    <property type="entry name" value="yfcH"/>
    <property type="match status" value="1"/>
</dbReference>
<name>A0A6V7RAL8_9BACL</name>